<organism evidence="1 2">
    <name type="scientific">Virgibacillus tibetensis</name>
    <dbReference type="NCBI Taxonomy" id="3042313"/>
    <lineage>
        <taxon>Bacteria</taxon>
        <taxon>Bacillati</taxon>
        <taxon>Bacillota</taxon>
        <taxon>Bacilli</taxon>
        <taxon>Bacillales</taxon>
        <taxon>Bacillaceae</taxon>
        <taxon>Virgibacillus</taxon>
    </lineage>
</organism>
<proteinExistence type="predicted"/>
<dbReference type="Proteomes" id="UP001335737">
    <property type="component" value="Unassembled WGS sequence"/>
</dbReference>
<name>A0ABU6KEA7_9BACI</name>
<evidence type="ECO:0000313" key="1">
    <source>
        <dbReference type="EMBL" id="MEC5423658.1"/>
    </source>
</evidence>
<gene>
    <name evidence="1" type="ORF">QGM71_09155</name>
</gene>
<keyword evidence="2" id="KW-1185">Reference proteome</keyword>
<dbReference type="InterPro" id="IPR024496">
    <property type="entry name" value="Spore_germ_GerPE"/>
</dbReference>
<protein>
    <submittedName>
        <fullName evidence="1">Spore germination protein GerPE</fullName>
    </submittedName>
</protein>
<evidence type="ECO:0000313" key="2">
    <source>
        <dbReference type="Proteomes" id="UP001335737"/>
    </source>
</evidence>
<dbReference type="RefSeq" id="WP_327607227.1">
    <property type="nucleotide sequence ID" value="NZ_JARZFX010000003.1"/>
</dbReference>
<dbReference type="Pfam" id="PF10970">
    <property type="entry name" value="GerPE"/>
    <property type="match status" value="1"/>
</dbReference>
<reference evidence="1 2" key="1">
    <citation type="journal article" date="2024" name="Int. J. Syst. Evol. Microbiol.">
        <title>Virgibacillus tibetensis sp. nov., isolated from salt lake on the Tibetan Plateau of China.</title>
        <authorList>
            <person name="Phurbu D."/>
            <person name="Liu Z.-X."/>
            <person name="Wang R."/>
            <person name="Zheng Y.-Y."/>
            <person name="Liu H.-C."/>
            <person name="Zhou Y.-G."/>
            <person name="Yu Y.-J."/>
            <person name="Li A.-H."/>
        </authorList>
    </citation>
    <scope>NUCLEOTIDE SEQUENCE [LARGE SCALE GENOMIC DNA]</scope>
    <source>
        <strain evidence="1 2">C22-A2</strain>
    </source>
</reference>
<dbReference type="EMBL" id="JARZFX010000003">
    <property type="protein sequence ID" value="MEC5423658.1"/>
    <property type="molecule type" value="Genomic_DNA"/>
</dbReference>
<accession>A0ABU6KEA7</accession>
<comment type="caution">
    <text evidence="1">The sequence shown here is derived from an EMBL/GenBank/DDBJ whole genome shotgun (WGS) entry which is preliminary data.</text>
</comment>
<sequence length="122" mass="13501">MQKRTAAVNNITANSIGFSSIFNIGDTAATNQKSRAIAVQQQGAVFHKAEEPQFDDYSLFKRRANWPKQASRATSATFHHSDVIHVNQVSLIGVSSSSVLQVGSINKIVTESRIKHFRKFRA</sequence>